<organism evidence="1 2">
    <name type="scientific">Mucilaginibacter conchicola</name>
    <dbReference type="NCBI Taxonomy" id="2303333"/>
    <lineage>
        <taxon>Bacteria</taxon>
        <taxon>Pseudomonadati</taxon>
        <taxon>Bacteroidota</taxon>
        <taxon>Sphingobacteriia</taxon>
        <taxon>Sphingobacteriales</taxon>
        <taxon>Sphingobacteriaceae</taxon>
        <taxon>Mucilaginibacter</taxon>
    </lineage>
</organism>
<proteinExistence type="predicted"/>
<accession>A0A372NRD0</accession>
<dbReference type="OrthoDB" id="796020at2"/>
<sequence length="137" mass="15551">MIRTRSKKVLLVAPNTFPDQLLAEYDNVKHISALTAIFPSIHELQPHVILFDHAHMGDQMERVLRRLQSNVFYKSIKICCYKQKESPRADSTLKVLGVQHMIYHEDLQKVSKSNATLSAINNIIDASLLKWVAGVGN</sequence>
<protein>
    <submittedName>
        <fullName evidence="1">Uncharacterized protein</fullName>
    </submittedName>
</protein>
<gene>
    <name evidence="1" type="ORF">D0C36_10285</name>
</gene>
<reference evidence="1 2" key="1">
    <citation type="submission" date="2018-08" db="EMBL/GenBank/DDBJ databases">
        <title>Mucilaginibacter sp. MYSH2.</title>
        <authorList>
            <person name="Seo T."/>
        </authorList>
    </citation>
    <scope>NUCLEOTIDE SEQUENCE [LARGE SCALE GENOMIC DNA]</scope>
    <source>
        <strain evidence="1 2">MYSH2</strain>
    </source>
</reference>
<dbReference type="RefSeq" id="WP_117391542.1">
    <property type="nucleotide sequence ID" value="NZ_QWDC01000002.1"/>
</dbReference>
<evidence type="ECO:0000313" key="1">
    <source>
        <dbReference type="EMBL" id="RFZ91830.1"/>
    </source>
</evidence>
<dbReference type="EMBL" id="QWDC01000002">
    <property type="protein sequence ID" value="RFZ91830.1"/>
    <property type="molecule type" value="Genomic_DNA"/>
</dbReference>
<name>A0A372NRD0_9SPHI</name>
<evidence type="ECO:0000313" key="2">
    <source>
        <dbReference type="Proteomes" id="UP000264217"/>
    </source>
</evidence>
<dbReference type="AlphaFoldDB" id="A0A372NRD0"/>
<comment type="caution">
    <text evidence="1">The sequence shown here is derived from an EMBL/GenBank/DDBJ whole genome shotgun (WGS) entry which is preliminary data.</text>
</comment>
<keyword evidence="2" id="KW-1185">Reference proteome</keyword>
<dbReference type="Proteomes" id="UP000264217">
    <property type="component" value="Unassembled WGS sequence"/>
</dbReference>